<dbReference type="GO" id="GO:0006032">
    <property type="term" value="P:chitin catabolic process"/>
    <property type="evidence" value="ECO:0007669"/>
    <property type="project" value="UniProtKB-KW"/>
</dbReference>
<organism evidence="11 12">
    <name type="scientific">Coemansia biformis</name>
    <dbReference type="NCBI Taxonomy" id="1286918"/>
    <lineage>
        <taxon>Eukaryota</taxon>
        <taxon>Fungi</taxon>
        <taxon>Fungi incertae sedis</taxon>
        <taxon>Zoopagomycota</taxon>
        <taxon>Kickxellomycotina</taxon>
        <taxon>Kickxellomycetes</taxon>
        <taxon>Kickxellales</taxon>
        <taxon>Kickxellaceae</taxon>
        <taxon>Coemansia</taxon>
    </lineage>
</organism>
<evidence type="ECO:0000256" key="7">
    <source>
        <dbReference type="RuleBase" id="RU000489"/>
    </source>
</evidence>
<dbReference type="PANTHER" id="PTHR11177:SF317">
    <property type="entry name" value="CHITINASE 12-RELATED"/>
    <property type="match status" value="1"/>
</dbReference>
<dbReference type="GO" id="GO:0008061">
    <property type="term" value="F:chitin binding"/>
    <property type="evidence" value="ECO:0007669"/>
    <property type="project" value="InterPro"/>
</dbReference>
<evidence type="ECO:0000256" key="5">
    <source>
        <dbReference type="ARBA" id="ARBA00023295"/>
    </source>
</evidence>
<dbReference type="InterPro" id="IPR017853">
    <property type="entry name" value="GH"/>
</dbReference>
<dbReference type="SMART" id="SM00636">
    <property type="entry name" value="Glyco_18"/>
    <property type="match status" value="1"/>
</dbReference>
<evidence type="ECO:0000313" key="11">
    <source>
        <dbReference type="EMBL" id="KAJ1727817.1"/>
    </source>
</evidence>
<evidence type="ECO:0000259" key="10">
    <source>
        <dbReference type="PROSITE" id="PS51910"/>
    </source>
</evidence>
<dbReference type="AlphaFoldDB" id="A0A9W7YAS5"/>
<dbReference type="PROSITE" id="PS51910">
    <property type="entry name" value="GH18_2"/>
    <property type="match status" value="1"/>
</dbReference>
<evidence type="ECO:0000256" key="8">
    <source>
        <dbReference type="RuleBase" id="RU004453"/>
    </source>
</evidence>
<keyword evidence="3" id="KW-0146">Chitin degradation</keyword>
<evidence type="ECO:0000256" key="4">
    <source>
        <dbReference type="ARBA" id="ARBA00023277"/>
    </source>
</evidence>
<comment type="caution">
    <text evidence="11">The sequence shown here is derived from an EMBL/GenBank/DDBJ whole genome shotgun (WGS) entry which is preliminary data.</text>
</comment>
<dbReference type="PANTHER" id="PTHR11177">
    <property type="entry name" value="CHITINASE"/>
    <property type="match status" value="1"/>
</dbReference>
<dbReference type="InterPro" id="IPR001579">
    <property type="entry name" value="Glyco_hydro_18_chit_AS"/>
</dbReference>
<keyword evidence="9" id="KW-0732">Signal</keyword>
<feature type="signal peptide" evidence="9">
    <location>
        <begin position="1"/>
        <end position="29"/>
    </location>
</feature>
<dbReference type="GO" id="GO:0008843">
    <property type="term" value="F:endochitinase activity"/>
    <property type="evidence" value="ECO:0007669"/>
    <property type="project" value="UniProtKB-EC"/>
</dbReference>
<accession>A0A9W7YAS5</accession>
<dbReference type="EMBL" id="JANBOI010000972">
    <property type="protein sequence ID" value="KAJ1727817.1"/>
    <property type="molecule type" value="Genomic_DNA"/>
</dbReference>
<keyword evidence="5 7" id="KW-0326">Glycosidase</keyword>
<evidence type="ECO:0000313" key="12">
    <source>
        <dbReference type="Proteomes" id="UP001143981"/>
    </source>
</evidence>
<dbReference type="Proteomes" id="UP001143981">
    <property type="component" value="Unassembled WGS sequence"/>
</dbReference>
<dbReference type="Gene3D" id="3.20.20.80">
    <property type="entry name" value="Glycosidases"/>
    <property type="match status" value="1"/>
</dbReference>
<evidence type="ECO:0000256" key="9">
    <source>
        <dbReference type="SAM" id="SignalP"/>
    </source>
</evidence>
<protein>
    <recommendedName>
        <fullName evidence="10">GH18 domain-containing protein</fullName>
    </recommendedName>
</protein>
<feature type="non-terminal residue" evidence="11">
    <location>
        <position position="311"/>
    </location>
</feature>
<dbReference type="SUPFAM" id="SSF51445">
    <property type="entry name" value="(Trans)glycosidases"/>
    <property type="match status" value="1"/>
</dbReference>
<evidence type="ECO:0000256" key="1">
    <source>
        <dbReference type="ARBA" id="ARBA00000822"/>
    </source>
</evidence>
<comment type="similarity">
    <text evidence="8">Belongs to the glycosyl hydrolase 18 family.</text>
</comment>
<name>A0A9W7YAS5_9FUNG</name>
<keyword evidence="2 7" id="KW-0378">Hydrolase</keyword>
<reference evidence="11" key="1">
    <citation type="submission" date="2022-07" db="EMBL/GenBank/DDBJ databases">
        <title>Phylogenomic reconstructions and comparative analyses of Kickxellomycotina fungi.</title>
        <authorList>
            <person name="Reynolds N.K."/>
            <person name="Stajich J.E."/>
            <person name="Barry K."/>
            <person name="Grigoriev I.V."/>
            <person name="Crous P."/>
            <person name="Smith M.E."/>
        </authorList>
    </citation>
    <scope>NUCLEOTIDE SEQUENCE</scope>
    <source>
        <strain evidence="11">BCRC 34381</strain>
    </source>
</reference>
<keyword evidence="4" id="KW-0119">Carbohydrate metabolism</keyword>
<keyword evidence="12" id="KW-1185">Reference proteome</keyword>
<dbReference type="InterPro" id="IPR050314">
    <property type="entry name" value="Glycosyl_Hydrlase_18"/>
</dbReference>
<dbReference type="OrthoDB" id="76388at2759"/>
<dbReference type="PROSITE" id="PS01095">
    <property type="entry name" value="GH18_1"/>
    <property type="match status" value="1"/>
</dbReference>
<dbReference type="InterPro" id="IPR011583">
    <property type="entry name" value="Chitinase_II/V-like_cat"/>
</dbReference>
<dbReference type="GO" id="GO:0000272">
    <property type="term" value="P:polysaccharide catabolic process"/>
    <property type="evidence" value="ECO:0007669"/>
    <property type="project" value="UniProtKB-KW"/>
</dbReference>
<comment type="catalytic activity">
    <reaction evidence="1">
        <text>Random endo-hydrolysis of N-acetyl-beta-D-glucosaminide (1-&gt;4)-beta-linkages in chitin and chitodextrins.</text>
        <dbReference type="EC" id="3.2.1.14"/>
    </reaction>
</comment>
<evidence type="ECO:0000256" key="3">
    <source>
        <dbReference type="ARBA" id="ARBA00023024"/>
    </source>
</evidence>
<dbReference type="GO" id="GO:0005576">
    <property type="term" value="C:extracellular region"/>
    <property type="evidence" value="ECO:0007669"/>
    <property type="project" value="TreeGrafter"/>
</dbReference>
<gene>
    <name evidence="11" type="ORF">LPJ61_004378</name>
</gene>
<proteinExistence type="inferred from homology"/>
<feature type="chain" id="PRO_5040726506" description="GH18 domain-containing protein" evidence="9">
    <location>
        <begin position="30"/>
        <end position="311"/>
    </location>
</feature>
<sequence length="311" mass="33225">MGLNMHMFSVPSLAAVLLALHALLGGVVGATYKDGRVVLGYFPVQRTMADIPWASLTHANIAFAYASNAGEISFVGNVVNSTSTSAENARALITDGQKNGVKMLAAVGGQGTYSTHLGAALGSSASRSAFVSNTVEFVKEYSLDGVDIDWEYPTNSSDAEVLLSTLQSTRSAFDSSFGKGKKLLTITLYNHPYLGPNVPTVDYKPYADAVDYGLVMAYDYFGSWADYTAPNAPFLDVPFYTGSFRNTTDAWIDAGWPANKLVAGLAFYGHSSIASSNMVSNTTNQYVPINNHTSISGPVSDIAGTWTWRDL</sequence>
<dbReference type="InterPro" id="IPR001223">
    <property type="entry name" value="Glyco_hydro18_cat"/>
</dbReference>
<evidence type="ECO:0000256" key="2">
    <source>
        <dbReference type="ARBA" id="ARBA00022801"/>
    </source>
</evidence>
<feature type="domain" description="GH18" evidence="10">
    <location>
        <begin position="36"/>
        <end position="311"/>
    </location>
</feature>
<keyword evidence="6" id="KW-0624">Polysaccharide degradation</keyword>
<dbReference type="Pfam" id="PF00704">
    <property type="entry name" value="Glyco_hydro_18"/>
    <property type="match status" value="1"/>
</dbReference>
<evidence type="ECO:0000256" key="6">
    <source>
        <dbReference type="ARBA" id="ARBA00023326"/>
    </source>
</evidence>